<evidence type="ECO:0000313" key="3">
    <source>
        <dbReference type="Proteomes" id="UP001314170"/>
    </source>
</evidence>
<feature type="region of interest" description="Disordered" evidence="1">
    <location>
        <begin position="203"/>
        <end position="272"/>
    </location>
</feature>
<feature type="compositionally biased region" description="Acidic residues" evidence="1">
    <location>
        <begin position="367"/>
        <end position="398"/>
    </location>
</feature>
<dbReference type="InterPro" id="IPR044977">
    <property type="entry name" value="RLT1-3"/>
</dbReference>
<keyword evidence="3" id="KW-1185">Reference proteome</keyword>
<comment type="caution">
    <text evidence="2">The sequence shown here is derived from an EMBL/GenBank/DDBJ whole genome shotgun (WGS) entry which is preliminary data.</text>
</comment>
<evidence type="ECO:0000256" key="1">
    <source>
        <dbReference type="SAM" id="MobiDB-lite"/>
    </source>
</evidence>
<evidence type="ECO:0000313" key="2">
    <source>
        <dbReference type="EMBL" id="CAK7322696.1"/>
    </source>
</evidence>
<gene>
    <name evidence="2" type="ORF">DCAF_LOCUS307</name>
</gene>
<dbReference type="GO" id="GO:0006357">
    <property type="term" value="P:regulation of transcription by RNA polymerase II"/>
    <property type="evidence" value="ECO:0007669"/>
    <property type="project" value="InterPro"/>
</dbReference>
<name>A0AAV1QMJ6_9ROSI</name>
<dbReference type="Proteomes" id="UP001314170">
    <property type="component" value="Unassembled WGS sequence"/>
</dbReference>
<dbReference type="AlphaFoldDB" id="A0AAV1QMJ6"/>
<dbReference type="PANTHER" id="PTHR36968:SF5">
    <property type="entry name" value="HOMEOBOX-DDT DOMAIN PROTEIN RLT2"/>
    <property type="match status" value="1"/>
</dbReference>
<protein>
    <submittedName>
        <fullName evidence="2">Uncharacterized protein</fullName>
    </submittedName>
</protein>
<proteinExistence type="predicted"/>
<dbReference type="PANTHER" id="PTHR36968">
    <property type="entry name" value="HOMEOBOX-DDT DOMAIN PROTEIN RLT2"/>
    <property type="match status" value="1"/>
</dbReference>
<reference evidence="2 3" key="1">
    <citation type="submission" date="2024-01" db="EMBL/GenBank/DDBJ databases">
        <authorList>
            <person name="Waweru B."/>
        </authorList>
    </citation>
    <scope>NUCLEOTIDE SEQUENCE [LARGE SCALE GENOMIC DNA]</scope>
</reference>
<organism evidence="2 3">
    <name type="scientific">Dovyalis caffra</name>
    <dbReference type="NCBI Taxonomy" id="77055"/>
    <lineage>
        <taxon>Eukaryota</taxon>
        <taxon>Viridiplantae</taxon>
        <taxon>Streptophyta</taxon>
        <taxon>Embryophyta</taxon>
        <taxon>Tracheophyta</taxon>
        <taxon>Spermatophyta</taxon>
        <taxon>Magnoliopsida</taxon>
        <taxon>eudicotyledons</taxon>
        <taxon>Gunneridae</taxon>
        <taxon>Pentapetalae</taxon>
        <taxon>rosids</taxon>
        <taxon>fabids</taxon>
        <taxon>Malpighiales</taxon>
        <taxon>Salicaceae</taxon>
        <taxon>Flacourtieae</taxon>
        <taxon>Dovyalis</taxon>
    </lineage>
</organism>
<accession>A0AAV1QMJ6</accession>
<dbReference type="EMBL" id="CAWUPB010000027">
    <property type="protein sequence ID" value="CAK7322696.1"/>
    <property type="molecule type" value="Genomic_DNA"/>
</dbReference>
<feature type="compositionally biased region" description="Low complexity" evidence="1">
    <location>
        <begin position="216"/>
        <end position="227"/>
    </location>
</feature>
<feature type="region of interest" description="Disordered" evidence="1">
    <location>
        <begin position="308"/>
        <end position="425"/>
    </location>
</feature>
<feature type="compositionally biased region" description="Basic residues" evidence="1">
    <location>
        <begin position="249"/>
        <end position="272"/>
    </location>
</feature>
<sequence length="425" mass="46709">MDPDSGFCSSSFPLRIRLLKLLLALIEASALNVVVSVLPEALQPVWTNGYRKSWGMKLQSSSSVEDLLQILTLLEGGLKRDYLSSNYETSSELLSSSGPSGCAAQDSFNAETVPVLPWLPQTTAAVALRVIEFDASISYMLHQKLELQKDRSAGNFIKLPSKHAVMKNNPDHETTGTPHRAGLFQEDNWVDVGIGLAGLGREQGIRGRGRGRTRGGRSQTRIISSRSESSKRSAARSSDILEKVLSWKGRPRGRGGRKRGRRSVRSRQKAVKKAAEIIPERKILKETIYEQSTRCLGRDDWNGDETRFHAEDAENASSSERSEYDDENENIPASGDEYDDLVVDDYAGGFNGKSDDLLEGSDYNIDANEDDDDDAMNEDEDELGDLDVEEYINGDSDEDGIRNGDGGLNGDPDDGTESSSSDFSD</sequence>